<feature type="non-terminal residue" evidence="2">
    <location>
        <position position="1"/>
    </location>
</feature>
<evidence type="ECO:0000313" key="2">
    <source>
        <dbReference type="EMBL" id="CAE7700792.1"/>
    </source>
</evidence>
<organism evidence="2 3">
    <name type="scientific">Symbiodinium necroappetens</name>
    <dbReference type="NCBI Taxonomy" id="1628268"/>
    <lineage>
        <taxon>Eukaryota</taxon>
        <taxon>Sar</taxon>
        <taxon>Alveolata</taxon>
        <taxon>Dinophyceae</taxon>
        <taxon>Suessiales</taxon>
        <taxon>Symbiodiniaceae</taxon>
        <taxon>Symbiodinium</taxon>
    </lineage>
</organism>
<comment type="caution">
    <text evidence="2">The sequence shown here is derived from an EMBL/GenBank/DDBJ whole genome shotgun (WGS) entry which is preliminary data.</text>
</comment>
<gene>
    <name evidence="2" type="ORF">SNEC2469_LOCUS20191</name>
</gene>
<accession>A0A812X0H2</accession>
<dbReference type="Proteomes" id="UP000601435">
    <property type="component" value="Unassembled WGS sequence"/>
</dbReference>
<name>A0A812X0H2_9DINO</name>
<reference evidence="2" key="1">
    <citation type="submission" date="2021-02" db="EMBL/GenBank/DDBJ databases">
        <authorList>
            <person name="Dougan E. K."/>
            <person name="Rhodes N."/>
            <person name="Thang M."/>
            <person name="Chan C."/>
        </authorList>
    </citation>
    <scope>NUCLEOTIDE SEQUENCE</scope>
</reference>
<proteinExistence type="predicted"/>
<protein>
    <submittedName>
        <fullName evidence="2">Uncharacterized protein</fullName>
    </submittedName>
</protein>
<feature type="region of interest" description="Disordered" evidence="1">
    <location>
        <begin position="1"/>
        <end position="48"/>
    </location>
</feature>
<keyword evidence="3" id="KW-1185">Reference proteome</keyword>
<evidence type="ECO:0000256" key="1">
    <source>
        <dbReference type="SAM" id="MobiDB-lite"/>
    </source>
</evidence>
<dbReference type="AlphaFoldDB" id="A0A812X0H2"/>
<dbReference type="EMBL" id="CAJNJA010034974">
    <property type="protein sequence ID" value="CAE7700792.1"/>
    <property type="molecule type" value="Genomic_DNA"/>
</dbReference>
<evidence type="ECO:0000313" key="3">
    <source>
        <dbReference type="Proteomes" id="UP000601435"/>
    </source>
</evidence>
<sequence>MSRLGKGRRDRCASSDSSAGHSRQPCHHVQAQSSSASAGNPKARDAKPRKVEAYVAALTREMEPLLSRQETEALARFLYNFVQLKSQKKLLPLQPMLGMAYRTLLPALPADALASTGLAMVYSGLREGSAWQ</sequence>